<dbReference type="GO" id="GO:0031012">
    <property type="term" value="C:extracellular matrix"/>
    <property type="evidence" value="ECO:0007669"/>
    <property type="project" value="TreeGrafter"/>
</dbReference>
<dbReference type="GO" id="GO:0005615">
    <property type="term" value="C:extracellular space"/>
    <property type="evidence" value="ECO:0007669"/>
    <property type="project" value="TreeGrafter"/>
</dbReference>
<organism evidence="5">
    <name type="scientific">Diabrotica virgifera virgifera</name>
    <name type="common">western corn rootworm</name>
    <dbReference type="NCBI Taxonomy" id="50390"/>
    <lineage>
        <taxon>Eukaryota</taxon>
        <taxon>Metazoa</taxon>
        <taxon>Ecdysozoa</taxon>
        <taxon>Arthropoda</taxon>
        <taxon>Hexapoda</taxon>
        <taxon>Insecta</taxon>
        <taxon>Pterygota</taxon>
        <taxon>Neoptera</taxon>
        <taxon>Endopterygota</taxon>
        <taxon>Coleoptera</taxon>
        <taxon>Polyphaga</taxon>
        <taxon>Cucujiformia</taxon>
        <taxon>Chrysomeloidea</taxon>
        <taxon>Chrysomelidae</taxon>
        <taxon>Galerucinae</taxon>
        <taxon>Diabroticina</taxon>
        <taxon>Diabroticites</taxon>
        <taxon>Diabrotica</taxon>
    </lineage>
</organism>
<name>A0A6P7G0E1_DIAVI</name>
<reference evidence="5" key="1">
    <citation type="submission" date="2025-08" db="UniProtKB">
        <authorList>
            <consortium name="RefSeq"/>
        </authorList>
    </citation>
    <scope>IDENTIFICATION</scope>
    <source>
        <tissue evidence="5">Whole insect</tissue>
    </source>
</reference>
<dbReference type="SMART" id="SM00369">
    <property type="entry name" value="LRR_TYP"/>
    <property type="match status" value="14"/>
</dbReference>
<keyword evidence="3" id="KW-0677">Repeat</keyword>
<dbReference type="InterPro" id="IPR032675">
    <property type="entry name" value="LRR_dom_sf"/>
</dbReference>
<evidence type="ECO:0000256" key="1">
    <source>
        <dbReference type="ARBA" id="ARBA00022614"/>
    </source>
</evidence>
<keyword evidence="1" id="KW-0433">Leucine-rich repeat</keyword>
<dbReference type="OrthoDB" id="2013775at2759"/>
<feature type="chain" id="PRO_5028234356" evidence="4">
    <location>
        <begin position="25"/>
        <end position="951"/>
    </location>
</feature>
<dbReference type="InterPro" id="IPR001611">
    <property type="entry name" value="Leu-rich_rpt"/>
</dbReference>
<keyword evidence="2 4" id="KW-0732">Signal</keyword>
<dbReference type="RefSeq" id="XP_028142354.1">
    <property type="nucleotide sequence ID" value="XM_028286553.1"/>
</dbReference>
<evidence type="ECO:0000256" key="3">
    <source>
        <dbReference type="ARBA" id="ARBA00022737"/>
    </source>
</evidence>
<dbReference type="Pfam" id="PF13855">
    <property type="entry name" value="LRR_8"/>
    <property type="match status" value="3"/>
</dbReference>
<sequence length="951" mass="108256">MLINLVKILLILAIISQKIRHTTQFKCIRHGETLSCKNISVEDIYREYFNEKVKQHQQNLSGIEVSNSNIPSIKSFRRPPQVSNIHDVSIHHSAVKRISNSAFDDFDNLKSLDVSFNFLIDVSFVKSLPKSLATIKLNNNKISFLDVHFTDFPLISNVDLSFNKIKTLDFGKLITVPDINLSNNRINFILANENNYLPIKLKHLNLSYNNFSHYDEHRLSIAPDVLDLSGNDLKLVDLTYHKQYLSLARSKVETFLTKICANTADLSTFNNISQVKLMVSSNLVLRKNEFRTLSNDTLDLKQFLDYSTYYSLDLSDSTIQSIADNYFNAMKFSVLDLSLNYITIVKKNTFLYSDIKKLNMSYCVIQVLQPESFSQSTIEELDLSNNRIANLQGVFDDVYIENLDLSFNYIKHLKKDTFARCKDIKTINLSHCLIDTIEPGTFLKLQNLRVQDLSYNKITILDRDMFGLHINDLKLQGNNIHTIKSLSVSNLDNIFVLDLSNITITTIESNAFGNLPGAQELYLTHNNITTVEHTWFAKSTFKRLTKIDLAHNPIKYINKLTNINLNEVVLTINGTLEANSISNVYIKTLTLKDSSIDTLKKNCFRGLFSLTELYLPGSSVGTIETCALNDLFNLEHLDAQNLFKNNKVLHENTFSDLNSMKLLDLSNIGLEELEAFCFKGLKALTYLNLNKNQFSVLKNDTFAGLVNLETLDVSLNQLTTIDSNAFRSLGALKELNLKNNRLQNLTVNIFNTLVNLERLNLQKNEISRLERGLFDGLKNLLELNLAETHLTIMDVGVFHQLNNLKVLNLSKNSMGSVKPPRNSFEIGIFSNLANLEILDLSFNLISSLSVKNMFMSLRNLKELLLDHNGLKYVDFGGLLNNCKKLSYIGISFNTWKCEYLADITEKLFNSSISYHPKTPIYSQDNIEGIYCTDVCKFVYCEGSEGSELEIQ</sequence>
<dbReference type="Gene3D" id="3.80.10.10">
    <property type="entry name" value="Ribonuclease Inhibitor"/>
    <property type="match status" value="7"/>
</dbReference>
<dbReference type="AlphaFoldDB" id="A0A6P7G0E1"/>
<protein>
    <submittedName>
        <fullName evidence="5">Toll-like receptor 3</fullName>
    </submittedName>
</protein>
<dbReference type="PROSITE" id="PS51450">
    <property type="entry name" value="LRR"/>
    <property type="match status" value="2"/>
</dbReference>
<dbReference type="InterPro" id="IPR050328">
    <property type="entry name" value="Dev_Immune_Receptor"/>
</dbReference>
<dbReference type="InParanoid" id="A0A6P7G0E1"/>
<dbReference type="SUPFAM" id="SSF52058">
    <property type="entry name" value="L domain-like"/>
    <property type="match status" value="4"/>
</dbReference>
<dbReference type="KEGG" id="dvv:114336224"/>
<proteinExistence type="predicted"/>
<feature type="signal peptide" evidence="4">
    <location>
        <begin position="1"/>
        <end position="24"/>
    </location>
</feature>
<dbReference type="PANTHER" id="PTHR24373:SF378">
    <property type="entry name" value="FI03225P-RELATED"/>
    <property type="match status" value="1"/>
</dbReference>
<dbReference type="FunFam" id="3.80.10.10:FF:001164">
    <property type="entry name" value="GH01279p"/>
    <property type="match status" value="1"/>
</dbReference>
<accession>A0A6P7G0E1</accession>
<dbReference type="InterPro" id="IPR003591">
    <property type="entry name" value="Leu-rich_rpt_typical-subtyp"/>
</dbReference>
<gene>
    <name evidence="5" type="primary">LOC114336224</name>
</gene>
<dbReference type="PANTHER" id="PTHR24373">
    <property type="entry name" value="SLIT RELATED LEUCINE-RICH REPEAT NEURONAL PROTEIN"/>
    <property type="match status" value="1"/>
</dbReference>
<evidence type="ECO:0000256" key="2">
    <source>
        <dbReference type="ARBA" id="ARBA00022729"/>
    </source>
</evidence>
<evidence type="ECO:0000256" key="4">
    <source>
        <dbReference type="SAM" id="SignalP"/>
    </source>
</evidence>
<dbReference type="SMART" id="SM00365">
    <property type="entry name" value="LRR_SD22"/>
    <property type="match status" value="8"/>
</dbReference>
<evidence type="ECO:0000313" key="5">
    <source>
        <dbReference type="RefSeq" id="XP_028142354.1"/>
    </source>
</evidence>